<feature type="binding site" evidence="14">
    <location>
        <begin position="219"/>
        <end position="220"/>
    </location>
    <ligand>
        <name>substrate</name>
    </ligand>
</feature>
<dbReference type="eggNOG" id="COG0036">
    <property type="taxonomic scope" value="Bacteria"/>
</dbReference>
<sequence>MSKKPYVHIEPSIFAADFGCLADEAKRIEDAGADAIHFDIMDGHFVPNLSLSPKALAAVNRATDLFLDVHIMVYQPFEYVERLIESGADCITFHVEATEDVEDTLAYIRKCNVKAGLAFCPETTESIIPKYLDKCDKILLMTVHPGFGGQAFIEDVLEKIQFTRDLCHRLNIRQGGVVPQDGNTSENALPPFDIQVDGGIDDKTAPLCVKAGANHLVAGTYLFRGDDMKSKIAGLRGAKA</sequence>
<dbReference type="HAMAP" id="MF_02227">
    <property type="entry name" value="RPE"/>
    <property type="match status" value="1"/>
</dbReference>
<evidence type="ECO:0000256" key="1">
    <source>
        <dbReference type="ARBA" id="ARBA00001782"/>
    </source>
</evidence>
<comment type="cofactor">
    <cofactor evidence="5">
        <name>Fe(2+)</name>
        <dbReference type="ChEBI" id="CHEBI:29033"/>
    </cofactor>
</comment>
<keyword evidence="13" id="KW-0464">Manganese</keyword>
<evidence type="ECO:0000256" key="11">
    <source>
        <dbReference type="PIRNR" id="PIRNR001461"/>
    </source>
</evidence>
<evidence type="ECO:0000256" key="9">
    <source>
        <dbReference type="ARBA" id="ARBA00023235"/>
    </source>
</evidence>
<comment type="caution">
    <text evidence="10">Lacks conserved residue(s) required for the propagation of feature annotation.</text>
</comment>
<keyword evidence="13" id="KW-0170">Cobalt</keyword>
<dbReference type="NCBIfam" id="NF004076">
    <property type="entry name" value="PRK05581.1-4"/>
    <property type="match status" value="1"/>
</dbReference>
<feature type="binding site" evidence="10 13">
    <location>
        <position position="39"/>
    </location>
    <ligand>
        <name>a divalent metal cation</name>
        <dbReference type="ChEBI" id="CHEBI:60240"/>
    </ligand>
</feature>
<proteinExistence type="inferred from homology"/>
<dbReference type="SUPFAM" id="SSF51366">
    <property type="entry name" value="Ribulose-phoshate binding barrel"/>
    <property type="match status" value="1"/>
</dbReference>
<comment type="function">
    <text evidence="10">Catalyzes the reversible epimerization of D-ribulose 5-phosphate to D-xylulose 5-phosphate.</text>
</comment>
<evidence type="ECO:0000256" key="3">
    <source>
        <dbReference type="ARBA" id="ARBA00001941"/>
    </source>
</evidence>
<dbReference type="GO" id="GO:0004750">
    <property type="term" value="F:D-ribulose-phosphate 3-epimerase activity"/>
    <property type="evidence" value="ECO:0007669"/>
    <property type="project" value="UniProtKB-UniRule"/>
</dbReference>
<dbReference type="PIRSF" id="PIRSF001461">
    <property type="entry name" value="RPE"/>
    <property type="match status" value="1"/>
</dbReference>
<dbReference type="CDD" id="cd00429">
    <property type="entry name" value="RPE"/>
    <property type="match status" value="1"/>
</dbReference>
<dbReference type="Pfam" id="PF00834">
    <property type="entry name" value="Ribul_P_3_epim"/>
    <property type="match status" value="1"/>
</dbReference>
<feature type="binding site" evidence="10 13">
    <location>
        <position position="37"/>
    </location>
    <ligand>
        <name>a divalent metal cation</name>
        <dbReference type="ChEBI" id="CHEBI:60240"/>
    </ligand>
</feature>
<dbReference type="AlphaFoldDB" id="F8L5K2"/>
<dbReference type="KEGG" id="sng:SNE_A17480"/>
<feature type="binding site" evidence="10 13">
    <location>
        <position position="70"/>
    </location>
    <ligand>
        <name>a divalent metal cation</name>
        <dbReference type="ChEBI" id="CHEBI:60240"/>
    </ligand>
</feature>
<feature type="active site" description="Proton acceptor" evidence="10 12">
    <location>
        <position position="39"/>
    </location>
</feature>
<dbReference type="GO" id="GO:0046872">
    <property type="term" value="F:metal ion binding"/>
    <property type="evidence" value="ECO:0007669"/>
    <property type="project" value="UniProtKB-UniRule"/>
</dbReference>
<keyword evidence="10 11" id="KW-0119">Carbohydrate metabolism</keyword>
<keyword evidence="13" id="KW-0862">Zinc</keyword>
<dbReference type="InterPro" id="IPR000056">
    <property type="entry name" value="Ribul_P_3_epim-like"/>
</dbReference>
<gene>
    <name evidence="10 15" type="primary">rpe</name>
    <name evidence="15" type="ordered locus">SNE_A17480</name>
</gene>
<dbReference type="EC" id="5.1.3.1" evidence="7 10"/>
<keyword evidence="16" id="KW-1185">Reference proteome</keyword>
<comment type="catalytic activity">
    <reaction evidence="1 10 11">
        <text>D-ribulose 5-phosphate = D-xylulose 5-phosphate</text>
        <dbReference type="Rhea" id="RHEA:13677"/>
        <dbReference type="ChEBI" id="CHEBI:57737"/>
        <dbReference type="ChEBI" id="CHEBI:58121"/>
        <dbReference type="EC" id="5.1.3.1"/>
    </reaction>
</comment>
<comment type="pathway">
    <text evidence="10">Carbohydrate degradation.</text>
</comment>
<feature type="binding site" evidence="10">
    <location>
        <begin position="197"/>
        <end position="199"/>
    </location>
    <ligand>
        <name>substrate</name>
    </ligand>
</feature>
<dbReference type="PANTHER" id="PTHR11749">
    <property type="entry name" value="RIBULOSE-5-PHOSPHATE-3-EPIMERASE"/>
    <property type="match status" value="1"/>
</dbReference>
<dbReference type="GO" id="GO:0005737">
    <property type="term" value="C:cytoplasm"/>
    <property type="evidence" value="ECO:0007669"/>
    <property type="project" value="UniProtKB-ARBA"/>
</dbReference>
<dbReference type="FunFam" id="3.20.20.70:FF:000004">
    <property type="entry name" value="Ribulose-phosphate 3-epimerase"/>
    <property type="match status" value="1"/>
</dbReference>
<evidence type="ECO:0000256" key="8">
    <source>
        <dbReference type="ARBA" id="ARBA00022723"/>
    </source>
</evidence>
<protein>
    <recommendedName>
        <fullName evidence="7 10">Ribulose-phosphate 3-epimerase</fullName>
        <ecNumber evidence="7 10">5.1.3.1</ecNumber>
    </recommendedName>
</protein>
<dbReference type="PROSITE" id="PS01086">
    <property type="entry name" value="RIBUL_P_3_EPIMER_2"/>
    <property type="match status" value="1"/>
</dbReference>
<dbReference type="RefSeq" id="WP_013944091.1">
    <property type="nucleotide sequence ID" value="NC_015713.1"/>
</dbReference>
<evidence type="ECO:0000313" key="16">
    <source>
        <dbReference type="Proteomes" id="UP000000496"/>
    </source>
</evidence>
<feature type="active site" description="Proton donor" evidence="10 12">
    <location>
        <position position="197"/>
    </location>
</feature>
<evidence type="ECO:0000256" key="4">
    <source>
        <dbReference type="ARBA" id="ARBA00001947"/>
    </source>
</evidence>
<feature type="binding site" evidence="14">
    <location>
        <position position="199"/>
    </location>
    <ligand>
        <name>substrate</name>
    </ligand>
</feature>
<comment type="cofactor">
    <cofactor evidence="4">
        <name>Zn(2+)</name>
        <dbReference type="ChEBI" id="CHEBI:29105"/>
    </cofactor>
</comment>
<organism evidence="15 16">
    <name type="scientific">Simkania negevensis (strain ATCC VR-1471 / DSM 27360 / Z)</name>
    <dbReference type="NCBI Taxonomy" id="331113"/>
    <lineage>
        <taxon>Bacteria</taxon>
        <taxon>Pseudomonadati</taxon>
        <taxon>Chlamydiota</taxon>
        <taxon>Chlamydiia</taxon>
        <taxon>Parachlamydiales</taxon>
        <taxon>Simkaniaceae</taxon>
        <taxon>Simkania</taxon>
    </lineage>
</organism>
<dbReference type="EMBL" id="FR872582">
    <property type="protein sequence ID" value="CCB89625.1"/>
    <property type="molecule type" value="Genomic_DNA"/>
</dbReference>
<dbReference type="InterPro" id="IPR026019">
    <property type="entry name" value="Ribul_P_3_epim"/>
</dbReference>
<evidence type="ECO:0000256" key="13">
    <source>
        <dbReference type="PIRSR" id="PIRSR001461-2"/>
    </source>
</evidence>
<feature type="binding site" evidence="10 13">
    <location>
        <position position="197"/>
    </location>
    <ligand>
        <name>a divalent metal cation</name>
        <dbReference type="ChEBI" id="CHEBI:60240"/>
    </ligand>
</feature>
<dbReference type="InterPro" id="IPR011060">
    <property type="entry name" value="RibuloseP-bd_barrel"/>
</dbReference>
<dbReference type="GO" id="GO:0006098">
    <property type="term" value="P:pentose-phosphate shunt"/>
    <property type="evidence" value="ECO:0007669"/>
    <property type="project" value="UniProtKB-UniRule"/>
</dbReference>
<evidence type="ECO:0000256" key="7">
    <source>
        <dbReference type="ARBA" id="ARBA00013188"/>
    </source>
</evidence>
<evidence type="ECO:0000313" key="15">
    <source>
        <dbReference type="EMBL" id="CCB89625.1"/>
    </source>
</evidence>
<feature type="binding site" evidence="10 14">
    <location>
        <begin position="146"/>
        <end position="149"/>
    </location>
    <ligand>
        <name>substrate</name>
    </ligand>
</feature>
<evidence type="ECO:0000256" key="12">
    <source>
        <dbReference type="PIRSR" id="PIRSR001461-1"/>
    </source>
</evidence>
<dbReference type="PROSITE" id="PS01085">
    <property type="entry name" value="RIBUL_P_3_EPIMER_1"/>
    <property type="match status" value="1"/>
</dbReference>
<dbReference type="InterPro" id="IPR013785">
    <property type="entry name" value="Aldolase_TIM"/>
</dbReference>
<keyword evidence="8 10" id="KW-0479">Metal-binding</keyword>
<dbReference type="STRING" id="331113.SNE_A17480"/>
<feature type="binding site" evidence="10 14">
    <location>
        <position position="70"/>
    </location>
    <ligand>
        <name>substrate</name>
    </ligand>
</feature>
<dbReference type="NCBIfam" id="TIGR01163">
    <property type="entry name" value="rpe"/>
    <property type="match status" value="1"/>
</dbReference>
<evidence type="ECO:0000256" key="14">
    <source>
        <dbReference type="PIRSR" id="PIRSR001461-3"/>
    </source>
</evidence>
<name>F8L5K2_SIMNZ</name>
<evidence type="ECO:0000256" key="10">
    <source>
        <dbReference type="HAMAP-Rule" id="MF_02227"/>
    </source>
</evidence>
<reference evidence="15 16" key="1">
    <citation type="journal article" date="2011" name="Mol. Biol. Evol.">
        <title>Unity in variety--the pan-genome of the Chlamydiae.</title>
        <authorList>
            <person name="Collingro A."/>
            <person name="Tischler P."/>
            <person name="Weinmaier T."/>
            <person name="Penz T."/>
            <person name="Heinz E."/>
            <person name="Brunham R.C."/>
            <person name="Read T.D."/>
            <person name="Bavoil P.M."/>
            <person name="Sachse K."/>
            <person name="Kahane S."/>
            <person name="Friedman M.G."/>
            <person name="Rattei T."/>
            <person name="Myers G.S."/>
            <person name="Horn M."/>
        </authorList>
    </citation>
    <scope>NUCLEOTIDE SEQUENCE [LARGE SCALE GENOMIC DNA]</scope>
    <source>
        <strain evidence="16">ATCC VR-1471 / Z</strain>
    </source>
</reference>
<comment type="similarity">
    <text evidence="6 10 11">Belongs to the ribulose-phosphate 3-epimerase family.</text>
</comment>
<comment type="cofactor">
    <cofactor evidence="2">
        <name>Mn(2+)</name>
        <dbReference type="ChEBI" id="CHEBI:29035"/>
    </cofactor>
</comment>
<dbReference type="OrthoDB" id="1645589at2"/>
<dbReference type="HOGENOM" id="CLU_054856_2_1_0"/>
<accession>F8L5K2</accession>
<evidence type="ECO:0000256" key="5">
    <source>
        <dbReference type="ARBA" id="ARBA00001954"/>
    </source>
</evidence>
<evidence type="ECO:0000256" key="6">
    <source>
        <dbReference type="ARBA" id="ARBA00009541"/>
    </source>
</evidence>
<dbReference type="GO" id="GO:0019323">
    <property type="term" value="P:pentose catabolic process"/>
    <property type="evidence" value="ECO:0007669"/>
    <property type="project" value="UniProtKB-UniRule"/>
</dbReference>
<keyword evidence="9 10" id="KW-0413">Isomerase</keyword>
<feature type="binding site" evidence="10 14">
    <location>
        <position position="12"/>
    </location>
    <ligand>
        <name>substrate</name>
    </ligand>
</feature>
<dbReference type="Gene3D" id="3.20.20.70">
    <property type="entry name" value="Aldolase class I"/>
    <property type="match status" value="1"/>
</dbReference>
<evidence type="ECO:0000256" key="2">
    <source>
        <dbReference type="ARBA" id="ARBA00001936"/>
    </source>
</evidence>
<comment type="cofactor">
    <cofactor evidence="10 13">
        <name>a divalent metal cation</name>
        <dbReference type="ChEBI" id="CHEBI:60240"/>
    </cofactor>
    <text evidence="10 13">Binds 1 divalent metal cation per subunit.</text>
</comment>
<comment type="cofactor">
    <cofactor evidence="3">
        <name>Co(2+)</name>
        <dbReference type="ChEBI" id="CHEBI:48828"/>
    </cofactor>
</comment>
<dbReference type="Proteomes" id="UP000000496">
    <property type="component" value="Chromosome gsn.131"/>
</dbReference>